<evidence type="ECO:0000313" key="3">
    <source>
        <dbReference type="Proteomes" id="UP001500603"/>
    </source>
</evidence>
<dbReference type="CDD" id="cd00093">
    <property type="entry name" value="HTH_XRE"/>
    <property type="match status" value="1"/>
</dbReference>
<proteinExistence type="predicted"/>
<dbReference type="RefSeq" id="WP_345499859.1">
    <property type="nucleotide sequence ID" value="NZ_BAABJM010000010.1"/>
</dbReference>
<name>A0ABP9L5B9_9NOCA</name>
<dbReference type="Gene3D" id="1.25.40.10">
    <property type="entry name" value="Tetratricopeptide repeat domain"/>
    <property type="match status" value="1"/>
</dbReference>
<dbReference type="InterPro" id="IPR011990">
    <property type="entry name" value="TPR-like_helical_dom_sf"/>
</dbReference>
<dbReference type="Gene3D" id="1.10.260.40">
    <property type="entry name" value="lambda repressor-like DNA-binding domains"/>
    <property type="match status" value="1"/>
</dbReference>
<dbReference type="InterPro" id="IPR010982">
    <property type="entry name" value="Lambda_DNA-bd_dom_sf"/>
</dbReference>
<dbReference type="PROSITE" id="PS50943">
    <property type="entry name" value="HTH_CROC1"/>
    <property type="match status" value="1"/>
</dbReference>
<dbReference type="InterPro" id="IPR001387">
    <property type="entry name" value="Cro/C1-type_HTH"/>
</dbReference>
<feature type="domain" description="HTH cro/C1-type" evidence="1">
    <location>
        <begin position="13"/>
        <end position="67"/>
    </location>
</feature>
<dbReference type="Proteomes" id="UP001500603">
    <property type="component" value="Unassembled WGS sequence"/>
</dbReference>
<evidence type="ECO:0000259" key="1">
    <source>
        <dbReference type="PROSITE" id="PS50943"/>
    </source>
</evidence>
<dbReference type="Pfam" id="PF13560">
    <property type="entry name" value="HTH_31"/>
    <property type="match status" value="1"/>
</dbReference>
<reference evidence="3" key="1">
    <citation type="journal article" date="2019" name="Int. J. Syst. Evol. Microbiol.">
        <title>The Global Catalogue of Microorganisms (GCM) 10K type strain sequencing project: providing services to taxonomists for standard genome sequencing and annotation.</title>
        <authorList>
            <consortium name="The Broad Institute Genomics Platform"/>
            <consortium name="The Broad Institute Genome Sequencing Center for Infectious Disease"/>
            <person name="Wu L."/>
            <person name="Ma J."/>
        </authorList>
    </citation>
    <scope>NUCLEOTIDE SEQUENCE [LARGE SCALE GENOMIC DNA]</scope>
    <source>
        <strain evidence="3">JCM 18298</strain>
    </source>
</reference>
<organism evidence="2 3">
    <name type="scientific">Nocardia callitridis</name>
    <dbReference type="NCBI Taxonomy" id="648753"/>
    <lineage>
        <taxon>Bacteria</taxon>
        <taxon>Bacillati</taxon>
        <taxon>Actinomycetota</taxon>
        <taxon>Actinomycetes</taxon>
        <taxon>Mycobacteriales</taxon>
        <taxon>Nocardiaceae</taxon>
        <taxon>Nocardia</taxon>
    </lineage>
</organism>
<evidence type="ECO:0000313" key="2">
    <source>
        <dbReference type="EMBL" id="GAA5069438.1"/>
    </source>
</evidence>
<sequence>MGTTTEGGIGERVAEERKLAGWTQSRLAIEANVSVSLVRKVEQGRSPASPAFVSACAKALKVSPSELLGQPFPRTTRDESEVASGIALIRSELAAYDIPPAGLTPRPIEAVAEAVSRMRTLRRASSLRQMSMDLPALMIEVRALVHQEQGGNQQRAYRLLCELYLCARGLAHKLGYVDLMTVTIERLAWAAAGTGSRLWATSAQYFRALVLTSTGDWNTALAYLERCRAELESELGSDDTEHLVSWGGLHLQSGLAAARAGDRGAADAHLSEARETAARLGDTEYCEPVFYFGPTNVDIWSVGLAVEMLEGTEAIERAQHLTIPASTPRSRAGHLYIDLGRAFLLHGDRAKTLDSLNKARQIAPIQTRYHPMVHETVRVLARTEARSTETLRGFAAWCGVNQL</sequence>
<dbReference type="SUPFAM" id="SSF47413">
    <property type="entry name" value="lambda repressor-like DNA-binding domains"/>
    <property type="match status" value="1"/>
</dbReference>
<dbReference type="SMART" id="SM00530">
    <property type="entry name" value="HTH_XRE"/>
    <property type="match status" value="1"/>
</dbReference>
<keyword evidence="3" id="KW-1185">Reference proteome</keyword>
<dbReference type="EMBL" id="BAABJM010000010">
    <property type="protein sequence ID" value="GAA5069438.1"/>
    <property type="molecule type" value="Genomic_DNA"/>
</dbReference>
<comment type="caution">
    <text evidence="2">The sequence shown here is derived from an EMBL/GenBank/DDBJ whole genome shotgun (WGS) entry which is preliminary data.</text>
</comment>
<dbReference type="SUPFAM" id="SSF48452">
    <property type="entry name" value="TPR-like"/>
    <property type="match status" value="1"/>
</dbReference>
<accession>A0ABP9L5B9</accession>
<protein>
    <submittedName>
        <fullName evidence="2">Helix-turn-helix transcriptional regulator</fullName>
    </submittedName>
</protein>
<gene>
    <name evidence="2" type="ORF">GCM10023318_60760</name>
</gene>